<sequence>MGTGSRSAGPAESVGGWAAAARAQPRPQRSHGGRQNGILDAALTPRLLPRLLLARLWRPQDAGQHNLPNSSSFLIFMSGRSLEATEKTFLEAAERGDKHTIERCLLAPRSVNVNCTDLLGRSALQIAVDNENVELVEILLQQPDIKIGDALLHAITEGVLRIVELLIDHPSISASMLASGWSRSRPSTEESSDFSPDISPVILAAHCNQFEILQLFLARGAYIDKPHPLNCFCRQCEESKQSDSLRYSLKRIHTYKALASPAWLSLTSHDPILSAFKLSWELERLAELENEFKDIYMELSSQCKRYSCELLDQCRSSEEVIAVLNRRCSSSSPPEPALYDEAPHSERLSLDRLKLALKYDQKQFVAHPHCQQLLTSIWYEGFPIWRRRSGFSKVLLCLAIITAMPLLAATYLLFPRTRLGKLIRSPFMKFIYHSASFGCFLILLVLASTRTEGSEMYRQNTRGPAPSMIEWLILFWVSGMVWSECKQLWEEGLKAYVRQWWNWLDFIMLSLYLCTFSLRAVAYLQININKELPRSQWPNNDPTLIAEGVFAVANVFSFARIIYLFQTNPHLGPLQISLGCMIIDIAKFLFIFFLVLTSFACGLNQLYWYYDSNTEHCKQRPNGQMECQSNSDAFTTLDVTFATLFWSLFGISSPKSTELVDAHPFVEFVGQGLFMAYHVLSIIVLINMLIAMMSNSFQVIEDHADQEWKFARSKLWMSYFDEGCTLPPPFNVIISPKSVFYFFKGIKGLLVQLYSRPKVPHANMPRPATAEKGLLADGDTNSTGRQTSVESSQGPPMQHQTQYNEIMRRLVNRYIHKMKKQFRQDGVNEDDLLEIKQDISSLRYELREDRKRESARTSAHLDTIKKEIVRSVRSSLPTPPQTLPPPQQRSFDLGMLRAHHPVVDLQVPPPPPPLLQHSLHGSMASTGLCGSSSSTAAMRSESVPPVGAETLESLKREIVASVRAELRDALRELAMQASVPSAMASPALSHGPPLPPPLIRPPVPPPAPPPPPCDLYKTHLYTQL</sequence>
<keyword evidence="2" id="KW-0813">Transport</keyword>
<feature type="compositionally biased region" description="Pro residues" evidence="10">
    <location>
        <begin position="992"/>
        <end position="1012"/>
    </location>
</feature>
<feature type="transmembrane region" description="Helical" evidence="11">
    <location>
        <begin position="430"/>
        <end position="447"/>
    </location>
</feature>
<dbReference type="AlphaFoldDB" id="A0A8S1CYV2"/>
<dbReference type="PRINTS" id="PR01097">
    <property type="entry name" value="TRNSRECEPTRP"/>
</dbReference>
<evidence type="ECO:0000256" key="5">
    <source>
        <dbReference type="ARBA" id="ARBA00022989"/>
    </source>
</evidence>
<dbReference type="PANTHER" id="PTHR10117:SF80">
    <property type="entry name" value="TRANSIENT-RECEPTOR-POTENTIAL-LIKE PROTEIN"/>
    <property type="match status" value="1"/>
</dbReference>
<keyword evidence="4" id="KW-0677">Repeat</keyword>
<evidence type="ECO:0000256" key="11">
    <source>
        <dbReference type="SAM" id="Phobius"/>
    </source>
</evidence>
<dbReference type="GO" id="GO:0015279">
    <property type="term" value="F:store-operated calcium channel activity"/>
    <property type="evidence" value="ECO:0007669"/>
    <property type="project" value="TreeGrafter"/>
</dbReference>
<evidence type="ECO:0000256" key="4">
    <source>
        <dbReference type="ARBA" id="ARBA00022737"/>
    </source>
</evidence>
<feature type="region of interest" description="Disordered" evidence="10">
    <location>
        <begin position="983"/>
        <end position="1012"/>
    </location>
</feature>
<dbReference type="Gene3D" id="1.25.40.20">
    <property type="entry name" value="Ankyrin repeat-containing domain"/>
    <property type="match status" value="1"/>
</dbReference>
<keyword evidence="5 11" id="KW-1133">Transmembrane helix</keyword>
<dbReference type="InterPro" id="IPR013555">
    <property type="entry name" value="TRP_dom"/>
</dbReference>
<keyword evidence="14" id="KW-1185">Reference proteome</keyword>
<reference evidence="13 14" key="1">
    <citation type="submission" date="2020-04" db="EMBL/GenBank/DDBJ databases">
        <authorList>
            <person name="Alioto T."/>
            <person name="Alioto T."/>
            <person name="Gomez Garrido J."/>
        </authorList>
    </citation>
    <scope>NUCLEOTIDE SEQUENCE [LARGE SCALE GENOMIC DNA]</scope>
</reference>
<gene>
    <name evidence="13" type="ORF">CLODIP_2_CD16342</name>
</gene>
<keyword evidence="3 11" id="KW-0812">Transmembrane</keyword>
<dbReference type="GO" id="GO:0051480">
    <property type="term" value="P:regulation of cytosolic calcium ion concentration"/>
    <property type="evidence" value="ECO:0007669"/>
    <property type="project" value="TreeGrafter"/>
</dbReference>
<accession>A0A8S1CYV2</accession>
<dbReference type="InterPro" id="IPR005821">
    <property type="entry name" value="Ion_trans_dom"/>
</dbReference>
<feature type="transmembrane region" description="Helical" evidence="11">
    <location>
        <begin position="503"/>
        <end position="524"/>
    </location>
</feature>
<evidence type="ECO:0000256" key="10">
    <source>
        <dbReference type="SAM" id="MobiDB-lite"/>
    </source>
</evidence>
<feature type="transmembrane region" description="Helical" evidence="11">
    <location>
        <begin position="669"/>
        <end position="690"/>
    </location>
</feature>
<feature type="compositionally biased region" description="Low complexity" evidence="10">
    <location>
        <begin position="18"/>
        <end position="27"/>
    </location>
</feature>
<evidence type="ECO:0000256" key="8">
    <source>
        <dbReference type="ARBA" id="ARBA00023136"/>
    </source>
</evidence>
<dbReference type="SUPFAM" id="SSF48403">
    <property type="entry name" value="Ankyrin repeat"/>
    <property type="match status" value="1"/>
</dbReference>
<dbReference type="GO" id="GO:0005886">
    <property type="term" value="C:plasma membrane"/>
    <property type="evidence" value="ECO:0007669"/>
    <property type="project" value="TreeGrafter"/>
</dbReference>
<keyword evidence="6" id="KW-0040">ANK repeat</keyword>
<comment type="subcellular location">
    <subcellularLocation>
        <location evidence="1">Membrane</location>
        <topology evidence="1">Multi-pass membrane protein</topology>
    </subcellularLocation>
</comment>
<evidence type="ECO:0000259" key="12">
    <source>
        <dbReference type="SMART" id="SM01420"/>
    </source>
</evidence>
<evidence type="ECO:0000313" key="14">
    <source>
        <dbReference type="Proteomes" id="UP000494165"/>
    </source>
</evidence>
<dbReference type="GO" id="GO:0007338">
    <property type="term" value="P:single fertilization"/>
    <property type="evidence" value="ECO:0007669"/>
    <property type="project" value="TreeGrafter"/>
</dbReference>
<keyword evidence="9" id="KW-0407">Ion channel</keyword>
<feature type="domain" description="Transient receptor ion channel" evidence="12">
    <location>
        <begin position="231"/>
        <end position="293"/>
    </location>
</feature>
<keyword evidence="8 11" id="KW-0472">Membrane</keyword>
<name>A0A8S1CYV2_9INSE</name>
<dbReference type="OrthoDB" id="2373987at2759"/>
<dbReference type="InterPro" id="IPR036770">
    <property type="entry name" value="Ankyrin_rpt-contain_sf"/>
</dbReference>
<dbReference type="SMART" id="SM00248">
    <property type="entry name" value="ANK"/>
    <property type="match status" value="2"/>
</dbReference>
<dbReference type="SMART" id="SM01420">
    <property type="entry name" value="TRP_2"/>
    <property type="match status" value="1"/>
</dbReference>
<protein>
    <recommendedName>
        <fullName evidence="12">Transient receptor ion channel domain-containing protein</fullName>
    </recommendedName>
</protein>
<proteinExistence type="predicted"/>
<dbReference type="Pfam" id="PF00520">
    <property type="entry name" value="Ion_trans"/>
    <property type="match status" value="1"/>
</dbReference>
<feature type="region of interest" description="Disordered" evidence="10">
    <location>
        <begin position="772"/>
        <end position="799"/>
    </location>
</feature>
<dbReference type="InterPro" id="IPR002153">
    <property type="entry name" value="TRPC_channel"/>
</dbReference>
<dbReference type="Gene3D" id="1.20.120.350">
    <property type="entry name" value="Voltage-gated potassium channels. Chain C"/>
    <property type="match status" value="1"/>
</dbReference>
<organism evidence="13 14">
    <name type="scientific">Cloeon dipterum</name>
    <dbReference type="NCBI Taxonomy" id="197152"/>
    <lineage>
        <taxon>Eukaryota</taxon>
        <taxon>Metazoa</taxon>
        <taxon>Ecdysozoa</taxon>
        <taxon>Arthropoda</taxon>
        <taxon>Hexapoda</taxon>
        <taxon>Insecta</taxon>
        <taxon>Pterygota</taxon>
        <taxon>Palaeoptera</taxon>
        <taxon>Ephemeroptera</taxon>
        <taxon>Pisciforma</taxon>
        <taxon>Baetidae</taxon>
        <taxon>Cloeon</taxon>
    </lineage>
</organism>
<evidence type="ECO:0000256" key="7">
    <source>
        <dbReference type="ARBA" id="ARBA00023065"/>
    </source>
</evidence>
<dbReference type="Proteomes" id="UP000494165">
    <property type="component" value="Unassembled WGS sequence"/>
</dbReference>
<dbReference type="NCBIfam" id="TIGR00870">
    <property type="entry name" value="trp"/>
    <property type="match status" value="1"/>
</dbReference>
<evidence type="ECO:0000256" key="6">
    <source>
        <dbReference type="ARBA" id="ARBA00023043"/>
    </source>
</evidence>
<dbReference type="EMBL" id="CADEPI010000098">
    <property type="protein sequence ID" value="CAB3374373.1"/>
    <property type="molecule type" value="Genomic_DNA"/>
</dbReference>
<evidence type="ECO:0000256" key="1">
    <source>
        <dbReference type="ARBA" id="ARBA00004141"/>
    </source>
</evidence>
<dbReference type="GO" id="GO:0034703">
    <property type="term" value="C:cation channel complex"/>
    <property type="evidence" value="ECO:0007669"/>
    <property type="project" value="TreeGrafter"/>
</dbReference>
<dbReference type="GO" id="GO:0070679">
    <property type="term" value="F:inositol 1,4,5 trisphosphate binding"/>
    <property type="evidence" value="ECO:0007669"/>
    <property type="project" value="TreeGrafter"/>
</dbReference>
<comment type="caution">
    <text evidence="13">The sequence shown here is derived from an EMBL/GenBank/DDBJ whole genome shotgun (WGS) entry which is preliminary data.</text>
</comment>
<feature type="transmembrane region" description="Helical" evidence="11">
    <location>
        <begin position="544"/>
        <end position="565"/>
    </location>
</feature>
<feature type="compositionally biased region" description="Polar residues" evidence="10">
    <location>
        <begin position="779"/>
        <end position="799"/>
    </location>
</feature>
<feature type="transmembrane region" description="Helical" evidence="11">
    <location>
        <begin position="585"/>
        <end position="610"/>
    </location>
</feature>
<feature type="transmembrane region" description="Helical" evidence="11">
    <location>
        <begin position="631"/>
        <end position="649"/>
    </location>
</feature>
<dbReference type="Pfam" id="PF08344">
    <property type="entry name" value="TRP_2"/>
    <property type="match status" value="1"/>
</dbReference>
<dbReference type="InterPro" id="IPR027359">
    <property type="entry name" value="Volt_channel_dom_sf"/>
</dbReference>
<dbReference type="Pfam" id="PF12796">
    <property type="entry name" value="Ank_2"/>
    <property type="match status" value="1"/>
</dbReference>
<evidence type="ECO:0000313" key="13">
    <source>
        <dbReference type="EMBL" id="CAB3374373.1"/>
    </source>
</evidence>
<evidence type="ECO:0000256" key="9">
    <source>
        <dbReference type="ARBA" id="ARBA00023303"/>
    </source>
</evidence>
<dbReference type="PANTHER" id="PTHR10117">
    <property type="entry name" value="TRANSIENT RECEPTOR POTENTIAL CHANNEL"/>
    <property type="match status" value="1"/>
</dbReference>
<feature type="transmembrane region" description="Helical" evidence="11">
    <location>
        <begin position="394"/>
        <end position="414"/>
    </location>
</feature>
<evidence type="ECO:0000256" key="2">
    <source>
        <dbReference type="ARBA" id="ARBA00022448"/>
    </source>
</evidence>
<dbReference type="InterPro" id="IPR002110">
    <property type="entry name" value="Ankyrin_rpt"/>
</dbReference>
<evidence type="ECO:0000256" key="3">
    <source>
        <dbReference type="ARBA" id="ARBA00022692"/>
    </source>
</evidence>
<feature type="transmembrane region" description="Helical" evidence="11">
    <location>
        <begin position="468"/>
        <end position="483"/>
    </location>
</feature>
<dbReference type="FunFam" id="1.10.287.70:FF:000266">
    <property type="entry name" value="Transient receptor potential cation channel subfamily c member 1"/>
    <property type="match status" value="1"/>
</dbReference>
<feature type="region of interest" description="Disordered" evidence="10">
    <location>
        <begin position="1"/>
        <end position="36"/>
    </location>
</feature>
<keyword evidence="7" id="KW-0406">Ion transport</keyword>